<dbReference type="EMBL" id="FQZY01000103">
    <property type="protein sequence ID" value="SHK88955.1"/>
    <property type="molecule type" value="Genomic_DNA"/>
</dbReference>
<sequence length="47" mass="5421">MTLESLVENFDCESMRKKYRSGVAKMRNAIKEAENSKVLKELLEMAV</sequence>
<name>A0A1M6W654_9FIRM</name>
<evidence type="ECO:0000313" key="1">
    <source>
        <dbReference type="EMBL" id="SHK88955.1"/>
    </source>
</evidence>
<gene>
    <name evidence="1" type="ORF">SAMN02745243_03938</name>
</gene>
<dbReference type="AlphaFoldDB" id="A0A1M6W654"/>
<proteinExistence type="predicted"/>
<dbReference type="STRING" id="1121950.SAMN02745243_03938"/>
<evidence type="ECO:0000313" key="2">
    <source>
        <dbReference type="Proteomes" id="UP000184301"/>
    </source>
</evidence>
<dbReference type="Proteomes" id="UP000184301">
    <property type="component" value="Unassembled WGS sequence"/>
</dbReference>
<accession>A0A1M6W654</accession>
<dbReference type="RefSeq" id="WP_159434687.1">
    <property type="nucleotide sequence ID" value="NZ_FQZY01000103.1"/>
</dbReference>
<reference evidence="1 2" key="1">
    <citation type="submission" date="2016-11" db="EMBL/GenBank/DDBJ databases">
        <authorList>
            <person name="Jaros S."/>
            <person name="Januszkiewicz K."/>
            <person name="Wedrychowicz H."/>
        </authorList>
    </citation>
    <scope>NUCLEOTIDE SEQUENCE [LARGE SCALE GENOMIC DNA]</scope>
    <source>
        <strain evidence="1 2">DSM 15480</strain>
    </source>
</reference>
<protein>
    <submittedName>
        <fullName evidence="1">Uncharacterized protein</fullName>
    </submittedName>
</protein>
<keyword evidence="2" id="KW-1185">Reference proteome</keyword>
<organism evidence="1 2">
    <name type="scientific">Hespellia stercorisuis DSM 15480</name>
    <dbReference type="NCBI Taxonomy" id="1121950"/>
    <lineage>
        <taxon>Bacteria</taxon>
        <taxon>Bacillati</taxon>
        <taxon>Bacillota</taxon>
        <taxon>Clostridia</taxon>
        <taxon>Lachnospirales</taxon>
        <taxon>Lachnospiraceae</taxon>
        <taxon>Hespellia</taxon>
    </lineage>
</organism>